<keyword evidence="2" id="KW-1185">Reference proteome</keyword>
<dbReference type="AlphaFoldDB" id="A0A2Z7A062"/>
<proteinExistence type="predicted"/>
<reference evidence="1 2" key="1">
    <citation type="journal article" date="2015" name="Proc. Natl. Acad. Sci. U.S.A.">
        <title>The resurrection genome of Boea hygrometrica: A blueprint for survival of dehydration.</title>
        <authorList>
            <person name="Xiao L."/>
            <person name="Yang G."/>
            <person name="Zhang L."/>
            <person name="Yang X."/>
            <person name="Zhao S."/>
            <person name="Ji Z."/>
            <person name="Zhou Q."/>
            <person name="Hu M."/>
            <person name="Wang Y."/>
            <person name="Chen M."/>
            <person name="Xu Y."/>
            <person name="Jin H."/>
            <person name="Xiao X."/>
            <person name="Hu G."/>
            <person name="Bao F."/>
            <person name="Hu Y."/>
            <person name="Wan P."/>
            <person name="Li L."/>
            <person name="Deng X."/>
            <person name="Kuang T."/>
            <person name="Xiang C."/>
            <person name="Zhu J.K."/>
            <person name="Oliver M.J."/>
            <person name="He Y."/>
        </authorList>
    </citation>
    <scope>NUCLEOTIDE SEQUENCE [LARGE SCALE GENOMIC DNA]</scope>
    <source>
        <strain evidence="2">cv. XS01</strain>
    </source>
</reference>
<protein>
    <submittedName>
        <fullName evidence="1">Bifunctional purine biosynthesis protein purH-like</fullName>
    </submittedName>
</protein>
<dbReference type="EMBL" id="KV122503">
    <property type="protein sequence ID" value="KZT76428.1"/>
    <property type="molecule type" value="Genomic_DNA"/>
</dbReference>
<evidence type="ECO:0000313" key="1">
    <source>
        <dbReference type="EMBL" id="KZT76428.1"/>
    </source>
</evidence>
<sequence length="127" mass="14043">MKKKRTTKGKPVVIAQEAVPFQTVEATTNAPVEQLSVPKRKSQKRKRKLILEDAIEVNAPVPASVEQPAVVLVVEGTTEDPDTVINLISGDKDDKQSDRAETWFDRAFDEMLRNDSPVVTPSDTDEA</sequence>
<accession>A0A2Z7A062</accession>
<gene>
    <name evidence="1" type="ORF">F511_46547</name>
</gene>
<name>A0A2Z7A062_9LAMI</name>
<organism evidence="1 2">
    <name type="scientific">Dorcoceras hygrometricum</name>
    <dbReference type="NCBI Taxonomy" id="472368"/>
    <lineage>
        <taxon>Eukaryota</taxon>
        <taxon>Viridiplantae</taxon>
        <taxon>Streptophyta</taxon>
        <taxon>Embryophyta</taxon>
        <taxon>Tracheophyta</taxon>
        <taxon>Spermatophyta</taxon>
        <taxon>Magnoliopsida</taxon>
        <taxon>eudicotyledons</taxon>
        <taxon>Gunneridae</taxon>
        <taxon>Pentapetalae</taxon>
        <taxon>asterids</taxon>
        <taxon>lamiids</taxon>
        <taxon>Lamiales</taxon>
        <taxon>Gesneriaceae</taxon>
        <taxon>Didymocarpoideae</taxon>
        <taxon>Trichosporeae</taxon>
        <taxon>Loxocarpinae</taxon>
        <taxon>Dorcoceras</taxon>
    </lineage>
</organism>
<dbReference type="Proteomes" id="UP000250235">
    <property type="component" value="Unassembled WGS sequence"/>
</dbReference>
<evidence type="ECO:0000313" key="2">
    <source>
        <dbReference type="Proteomes" id="UP000250235"/>
    </source>
</evidence>